<sequence>KVQVGPFISEHEGTIKADTTECYCIDATVFSSLSFAGIEYCGILIQGFSLC</sequence>
<evidence type="ECO:0000313" key="1">
    <source>
        <dbReference type="EMBL" id="KAK0044189.1"/>
    </source>
</evidence>
<keyword evidence="2" id="KW-1185">Reference proteome</keyword>
<proteinExistence type="predicted"/>
<reference evidence="1" key="1">
    <citation type="journal article" date="2023" name="PLoS Negl. Trop. Dis.">
        <title>A genome sequence for Biomphalaria pfeifferi, the major vector snail for the human-infecting parasite Schistosoma mansoni.</title>
        <authorList>
            <person name="Bu L."/>
            <person name="Lu L."/>
            <person name="Laidemitt M.R."/>
            <person name="Zhang S.M."/>
            <person name="Mutuku M."/>
            <person name="Mkoji G."/>
            <person name="Steinauer M."/>
            <person name="Loker E.S."/>
        </authorList>
    </citation>
    <scope>NUCLEOTIDE SEQUENCE</scope>
    <source>
        <strain evidence="1">KasaAsao</strain>
    </source>
</reference>
<feature type="non-terminal residue" evidence="1">
    <location>
        <position position="1"/>
    </location>
</feature>
<dbReference type="AlphaFoldDB" id="A0AAD8AXB1"/>
<name>A0AAD8AXB1_BIOPF</name>
<gene>
    <name evidence="1" type="ORF">Bpfe_026428</name>
</gene>
<feature type="non-terminal residue" evidence="1">
    <location>
        <position position="51"/>
    </location>
</feature>
<dbReference type="EMBL" id="JASAOG010000203">
    <property type="protein sequence ID" value="KAK0044189.1"/>
    <property type="molecule type" value="Genomic_DNA"/>
</dbReference>
<accession>A0AAD8AXB1</accession>
<dbReference type="Proteomes" id="UP001233172">
    <property type="component" value="Unassembled WGS sequence"/>
</dbReference>
<protein>
    <submittedName>
        <fullName evidence="1">Uncharacterized protein</fullName>
    </submittedName>
</protein>
<organism evidence="1 2">
    <name type="scientific">Biomphalaria pfeifferi</name>
    <name type="common">Bloodfluke planorb</name>
    <name type="synonym">Freshwater snail</name>
    <dbReference type="NCBI Taxonomy" id="112525"/>
    <lineage>
        <taxon>Eukaryota</taxon>
        <taxon>Metazoa</taxon>
        <taxon>Spiralia</taxon>
        <taxon>Lophotrochozoa</taxon>
        <taxon>Mollusca</taxon>
        <taxon>Gastropoda</taxon>
        <taxon>Heterobranchia</taxon>
        <taxon>Euthyneura</taxon>
        <taxon>Panpulmonata</taxon>
        <taxon>Hygrophila</taxon>
        <taxon>Lymnaeoidea</taxon>
        <taxon>Planorbidae</taxon>
        <taxon>Biomphalaria</taxon>
    </lineage>
</organism>
<comment type="caution">
    <text evidence="1">The sequence shown here is derived from an EMBL/GenBank/DDBJ whole genome shotgun (WGS) entry which is preliminary data.</text>
</comment>
<reference evidence="1" key="2">
    <citation type="submission" date="2023-04" db="EMBL/GenBank/DDBJ databases">
        <authorList>
            <person name="Bu L."/>
            <person name="Lu L."/>
            <person name="Laidemitt M.R."/>
            <person name="Zhang S.M."/>
            <person name="Mutuku M."/>
            <person name="Mkoji G."/>
            <person name="Steinauer M."/>
            <person name="Loker E.S."/>
        </authorList>
    </citation>
    <scope>NUCLEOTIDE SEQUENCE</scope>
    <source>
        <strain evidence="1">KasaAsao</strain>
        <tissue evidence="1">Whole Snail</tissue>
    </source>
</reference>
<evidence type="ECO:0000313" key="2">
    <source>
        <dbReference type="Proteomes" id="UP001233172"/>
    </source>
</evidence>